<evidence type="ECO:0000313" key="1">
    <source>
        <dbReference type="EMBL" id="MDK9365408.1"/>
    </source>
</evidence>
<accession>A0AAP4FXC1</accession>
<reference evidence="1 2" key="1">
    <citation type="submission" date="2023-06" db="EMBL/GenBank/DDBJ databases">
        <title>Identification and characterization of antibiotic-resistant Gram-negative bacteria.</title>
        <authorList>
            <person name="Cho G.-S."/>
            <person name="Lee J."/>
            <person name="Tai E."/>
            <person name="Jeong S."/>
            <person name="Kim I."/>
            <person name="Kim B.-E."/>
            <person name="Jeong M.-I."/>
            <person name="Oh K.-K."/>
            <person name="Franz C.M.A.P."/>
        </authorList>
    </citation>
    <scope>NUCLEOTIDE SEQUENCE [LARGE SCALE GENOMIC DNA]</scope>
    <source>
        <strain evidence="1 2">V106_12</strain>
    </source>
</reference>
<sequence length="140" mass="15036">MNSLLLLLNESASAQGYDSSRIIRCVETSSLLIKGVEETVVLPGENISPLCRAILACANLDMASSILLTTQSISNSNLAIKGNEPKQGLIDNDSGWLFFPTLETFRQCAMDAIRVHDPQKGVPSLKNCWCQAILSGLVAG</sequence>
<dbReference type="AlphaFoldDB" id="A0AAP4FXC1"/>
<protein>
    <submittedName>
        <fullName evidence="1">Uncharacterized protein</fullName>
    </submittedName>
</protein>
<gene>
    <name evidence="1" type="ORF">QQF32_19610</name>
</gene>
<dbReference type="RefSeq" id="WP_285149592.1">
    <property type="nucleotide sequence ID" value="NZ_JASSOM010000073.1"/>
</dbReference>
<dbReference type="EMBL" id="JASSOM010000073">
    <property type="protein sequence ID" value="MDK9365408.1"/>
    <property type="molecule type" value="Genomic_DNA"/>
</dbReference>
<dbReference type="Proteomes" id="UP001223214">
    <property type="component" value="Unassembled WGS sequence"/>
</dbReference>
<evidence type="ECO:0000313" key="2">
    <source>
        <dbReference type="Proteomes" id="UP001223214"/>
    </source>
</evidence>
<name>A0AAP4FXC1_9ENTR</name>
<keyword evidence="2" id="KW-1185">Reference proteome</keyword>
<organism evidence="1 2">
    <name type="scientific">Lelliottia wanjuensis</name>
    <dbReference type="NCBI Taxonomy" id="3050585"/>
    <lineage>
        <taxon>Bacteria</taxon>
        <taxon>Pseudomonadati</taxon>
        <taxon>Pseudomonadota</taxon>
        <taxon>Gammaproteobacteria</taxon>
        <taxon>Enterobacterales</taxon>
        <taxon>Enterobacteriaceae</taxon>
        <taxon>Lelliottia</taxon>
    </lineage>
</organism>
<proteinExistence type="predicted"/>
<comment type="caution">
    <text evidence="1">The sequence shown here is derived from an EMBL/GenBank/DDBJ whole genome shotgun (WGS) entry which is preliminary data.</text>
</comment>